<accession>A0A1Y5HSE1</accession>
<feature type="signal peptide" evidence="5">
    <location>
        <begin position="1"/>
        <end position="23"/>
    </location>
</feature>
<gene>
    <name evidence="8" type="ORF">A9R00_07100</name>
</gene>
<keyword evidence="3" id="KW-0378">Hydrolase</keyword>
<evidence type="ECO:0000256" key="4">
    <source>
        <dbReference type="ARBA" id="ARBA00023180"/>
    </source>
</evidence>
<keyword evidence="4" id="KW-0325">Glycoprotein</keyword>
<dbReference type="PANTHER" id="PTHR43108">
    <property type="entry name" value="N-ACETYLGLUCOSAMINE-6-SULFATASE FAMILY MEMBER"/>
    <property type="match status" value="1"/>
</dbReference>
<feature type="chain" id="PRO_5012644562" evidence="5">
    <location>
        <begin position="24"/>
        <end position="547"/>
    </location>
</feature>
<dbReference type="Pfam" id="PF16347">
    <property type="entry name" value="SGSH_C"/>
    <property type="match status" value="1"/>
</dbReference>
<evidence type="ECO:0000259" key="6">
    <source>
        <dbReference type="Pfam" id="PF00884"/>
    </source>
</evidence>
<dbReference type="PROSITE" id="PS00523">
    <property type="entry name" value="SULFATASE_1"/>
    <property type="match status" value="1"/>
</dbReference>
<keyword evidence="2 5" id="KW-0732">Signal</keyword>
<dbReference type="GO" id="GO:0016787">
    <property type="term" value="F:hydrolase activity"/>
    <property type="evidence" value="ECO:0007669"/>
    <property type="project" value="UniProtKB-KW"/>
</dbReference>
<feature type="domain" description="N-sulphoglucosamine sulphohydrolase C-terminal" evidence="7">
    <location>
        <begin position="487"/>
        <end position="525"/>
    </location>
</feature>
<dbReference type="AlphaFoldDB" id="A0A1Y5HSE1"/>
<feature type="domain" description="Sulfatase N-terminal" evidence="6">
    <location>
        <begin position="40"/>
        <end position="394"/>
    </location>
</feature>
<evidence type="ECO:0000259" key="7">
    <source>
        <dbReference type="Pfam" id="PF16347"/>
    </source>
</evidence>
<protein>
    <submittedName>
        <fullName evidence="8">Acetylglucosamine-6-sulfatase</fullName>
    </submittedName>
</protein>
<dbReference type="PROSITE" id="PS51257">
    <property type="entry name" value="PROKAR_LIPOPROTEIN"/>
    <property type="match status" value="1"/>
</dbReference>
<dbReference type="InterPro" id="IPR017850">
    <property type="entry name" value="Alkaline_phosphatase_core_sf"/>
</dbReference>
<name>A0A1Y5HSE1_OLEAN</name>
<organism evidence="8 9">
    <name type="scientific">Oleispira antarctica</name>
    <dbReference type="NCBI Taxonomy" id="188908"/>
    <lineage>
        <taxon>Bacteria</taxon>
        <taxon>Pseudomonadati</taxon>
        <taxon>Pseudomonadota</taxon>
        <taxon>Gammaproteobacteria</taxon>
        <taxon>Oceanospirillales</taxon>
        <taxon>Oceanospirillaceae</taxon>
        <taxon>Oleispira</taxon>
    </lineage>
</organism>
<evidence type="ECO:0000313" key="8">
    <source>
        <dbReference type="EMBL" id="OUS40228.1"/>
    </source>
</evidence>
<dbReference type="EMBL" id="MABE01000404">
    <property type="protein sequence ID" value="OUS40228.1"/>
    <property type="molecule type" value="Genomic_DNA"/>
</dbReference>
<dbReference type="Pfam" id="PF00884">
    <property type="entry name" value="Sulfatase"/>
    <property type="match status" value="1"/>
</dbReference>
<evidence type="ECO:0000256" key="3">
    <source>
        <dbReference type="ARBA" id="ARBA00022801"/>
    </source>
</evidence>
<evidence type="ECO:0000256" key="1">
    <source>
        <dbReference type="ARBA" id="ARBA00008779"/>
    </source>
</evidence>
<dbReference type="InterPro" id="IPR032506">
    <property type="entry name" value="SGSH_C"/>
</dbReference>
<dbReference type="InterPro" id="IPR000917">
    <property type="entry name" value="Sulfatase_N"/>
</dbReference>
<dbReference type="CDD" id="cd16031">
    <property type="entry name" value="G6S_like"/>
    <property type="match status" value="1"/>
</dbReference>
<dbReference type="Gene3D" id="3.40.720.10">
    <property type="entry name" value="Alkaline Phosphatase, subunit A"/>
    <property type="match status" value="1"/>
</dbReference>
<sequence>MKTNILKRLGCSISVLLTLSACGGVDKAVIEAPEQNKKLNILYIMSDDHTRQAIGAYGGLLAPVDPTPTIDALASEGTRFDNVFVTNSICTPSRASIITGQYSQTNGALDLDGKIGEEKQYLPKLMSEAGYETAMIGKWHLKKEPKAFDYYKVLPNQGKYFDPVFRDMKAKGKWPNNKVKVKGHSSDVITDLSINWLSKRDKTKPFFLMHHYKAPHDMFENAPRYDDYLANVEIPEPASLYNQPNWGSVATKGNNDSLVNEIGTSISKRNPRRNMGIHMDVDPTLADNEYTHESYQRYLKKYLRTVKGVDDNLARLFEHLKATGEWDNTVIIYTGDQGMMLGEHDMIDKRWMYEPSLRMPFIVRHPAKENAPKTNDDIINNTDFAPMMLDIAGVETPDYMHGQSFADVFDNKSLESWREATYYRYWMHRAHHDVPSHFGVRSKDHKLIFFYGKHYDNTPAQSDVNYAGHNWSRKDGVVPSKTPTPVAWEFYDLKNDPEEVNNRYDDPQYKEVIAKLKVEMLQQRKAYGETDANYPHIQEVIDQHWND</sequence>
<dbReference type="InterPro" id="IPR024607">
    <property type="entry name" value="Sulfatase_CS"/>
</dbReference>
<comment type="similarity">
    <text evidence="1">Belongs to the sulfatase family.</text>
</comment>
<reference evidence="9" key="1">
    <citation type="journal article" date="2017" name="Proc. Natl. Acad. Sci. U.S.A.">
        <title>Simulation of Deepwater Horizon oil plume reveals substrate specialization within a complex community of hydrocarbon degraders.</title>
        <authorList>
            <person name="Hu P."/>
            <person name="Dubinsky E.A."/>
            <person name="Probst A.J."/>
            <person name="Wang J."/>
            <person name="Sieber C.M.K."/>
            <person name="Tom L.M."/>
            <person name="Gardinali P."/>
            <person name="Banfield J.F."/>
            <person name="Atlas R.M."/>
            <person name="Andersen G.L."/>
        </authorList>
    </citation>
    <scope>NUCLEOTIDE SEQUENCE [LARGE SCALE GENOMIC DNA]</scope>
</reference>
<dbReference type="SUPFAM" id="SSF53649">
    <property type="entry name" value="Alkaline phosphatase-like"/>
    <property type="match status" value="1"/>
</dbReference>
<dbReference type="PROSITE" id="PS00149">
    <property type="entry name" value="SULFATASE_2"/>
    <property type="match status" value="1"/>
</dbReference>
<dbReference type="PANTHER" id="PTHR43108:SF6">
    <property type="entry name" value="N-SULPHOGLUCOSAMINE SULPHOHYDROLASE"/>
    <property type="match status" value="1"/>
</dbReference>
<evidence type="ECO:0000256" key="5">
    <source>
        <dbReference type="SAM" id="SignalP"/>
    </source>
</evidence>
<dbReference type="Proteomes" id="UP000227088">
    <property type="component" value="Unassembled WGS sequence"/>
</dbReference>
<evidence type="ECO:0000313" key="9">
    <source>
        <dbReference type="Proteomes" id="UP000227088"/>
    </source>
</evidence>
<comment type="caution">
    <text evidence="8">The sequence shown here is derived from an EMBL/GenBank/DDBJ whole genome shotgun (WGS) entry which is preliminary data.</text>
</comment>
<evidence type="ECO:0000256" key="2">
    <source>
        <dbReference type="ARBA" id="ARBA00022729"/>
    </source>
</evidence>
<proteinExistence type="inferred from homology"/>